<feature type="region of interest" description="Disordered" evidence="1">
    <location>
        <begin position="46"/>
        <end position="72"/>
    </location>
</feature>
<sequence length="102" mass="11426">MSGFSNRDYYEMGRVYLLSNERLRAACTMCERVSVPRLRAQGILNPAVPNTQNSTSHCRRNMAGSKTQQGEDARKTTCQTLLSYFALWVNSQSPAFGWAPSS</sequence>
<dbReference type="GeneID" id="128198149"/>
<evidence type="ECO:0000256" key="1">
    <source>
        <dbReference type="SAM" id="MobiDB-lite"/>
    </source>
</evidence>
<accession>A0ABM3LFU7</accession>
<dbReference type="RefSeq" id="XP_052737955.1">
    <property type="nucleotide sequence ID" value="XM_052881995.1"/>
</dbReference>
<dbReference type="Proteomes" id="UP001652582">
    <property type="component" value="Chromosome 6"/>
</dbReference>
<reference evidence="3" key="1">
    <citation type="submission" date="2025-08" db="UniProtKB">
        <authorList>
            <consortium name="RefSeq"/>
        </authorList>
    </citation>
    <scope>IDENTIFICATION</scope>
</reference>
<evidence type="ECO:0000313" key="3">
    <source>
        <dbReference type="RefSeq" id="XP_052737955.1"/>
    </source>
</evidence>
<protein>
    <submittedName>
        <fullName evidence="3">Uncharacterized protein LOC128198149</fullName>
    </submittedName>
</protein>
<name>A0ABM3LFU7_BICAN</name>
<proteinExistence type="predicted"/>
<evidence type="ECO:0000313" key="2">
    <source>
        <dbReference type="Proteomes" id="UP001652582"/>
    </source>
</evidence>
<gene>
    <name evidence="3" type="primary">LOC128198149</name>
</gene>
<organism evidence="2 3">
    <name type="scientific">Bicyclus anynana</name>
    <name type="common">Squinting bush brown butterfly</name>
    <dbReference type="NCBI Taxonomy" id="110368"/>
    <lineage>
        <taxon>Eukaryota</taxon>
        <taxon>Metazoa</taxon>
        <taxon>Ecdysozoa</taxon>
        <taxon>Arthropoda</taxon>
        <taxon>Hexapoda</taxon>
        <taxon>Insecta</taxon>
        <taxon>Pterygota</taxon>
        <taxon>Neoptera</taxon>
        <taxon>Endopterygota</taxon>
        <taxon>Lepidoptera</taxon>
        <taxon>Glossata</taxon>
        <taxon>Ditrysia</taxon>
        <taxon>Papilionoidea</taxon>
        <taxon>Nymphalidae</taxon>
        <taxon>Satyrinae</taxon>
        <taxon>Satyrini</taxon>
        <taxon>Mycalesina</taxon>
        <taxon>Bicyclus</taxon>
    </lineage>
</organism>
<keyword evidence="2" id="KW-1185">Reference proteome</keyword>